<dbReference type="EMBL" id="WKJM01000010">
    <property type="protein sequence ID" value="MRX08989.1"/>
    <property type="molecule type" value="Genomic_DNA"/>
</dbReference>
<evidence type="ECO:0000313" key="2">
    <source>
        <dbReference type="Proteomes" id="UP000481037"/>
    </source>
</evidence>
<proteinExistence type="predicted"/>
<dbReference type="RefSeq" id="WP_154368661.1">
    <property type="nucleotide sequence ID" value="NZ_WKJM01000010.1"/>
</dbReference>
<evidence type="ECO:0000313" key="1">
    <source>
        <dbReference type="EMBL" id="MRX08989.1"/>
    </source>
</evidence>
<name>A0A6L5QH09_9BURK</name>
<comment type="caution">
    <text evidence="1">The sequence shown here is derived from an EMBL/GenBank/DDBJ whole genome shotgun (WGS) entry which is preliminary data.</text>
</comment>
<reference evidence="1 2" key="1">
    <citation type="submission" date="2019-11" db="EMBL/GenBank/DDBJ databases">
        <title>Novel species isolated from a subtropical stream in China.</title>
        <authorList>
            <person name="Lu H."/>
        </authorList>
    </citation>
    <scope>NUCLEOTIDE SEQUENCE [LARGE SCALE GENOMIC DNA]</scope>
    <source>
        <strain evidence="1 2">FT25W</strain>
    </source>
</reference>
<dbReference type="Proteomes" id="UP000481037">
    <property type="component" value="Unassembled WGS sequence"/>
</dbReference>
<accession>A0A6L5QH09</accession>
<organism evidence="1 2">
    <name type="scientific">Duganella alba</name>
    <dbReference type="NCBI Taxonomy" id="2666081"/>
    <lineage>
        <taxon>Bacteria</taxon>
        <taxon>Pseudomonadati</taxon>
        <taxon>Pseudomonadota</taxon>
        <taxon>Betaproteobacteria</taxon>
        <taxon>Burkholderiales</taxon>
        <taxon>Oxalobacteraceae</taxon>
        <taxon>Telluria group</taxon>
        <taxon>Duganella</taxon>
    </lineage>
</organism>
<dbReference type="AlphaFoldDB" id="A0A6L5QH09"/>
<sequence>MAQTVPQISLGIVHGNHSEVEVALSEFTEQKIGRSNVFGLAGPNDLVQIIADIPGWKIIGGAVATVYFKALIGEIAKDHWKEYGPKIKEVPAALQAKFVRLANALKRESDNEWPVSIGLTEPVFCMHDRSDRVSLHDLSPEELARNLFIFSHCAQPVSEWLSGVYAVQKQKYEVSVTMQITGRIPGESLGTLIVELHPARDIDLRNYGGVSRRVYDQYGKIIEETRVS</sequence>
<gene>
    <name evidence="1" type="ORF">GJ697_14195</name>
</gene>
<keyword evidence="2" id="KW-1185">Reference proteome</keyword>
<protein>
    <submittedName>
        <fullName evidence="1">Uncharacterized protein</fullName>
    </submittedName>
</protein>